<evidence type="ECO:0000313" key="2">
    <source>
        <dbReference type="Proteomes" id="UP001438707"/>
    </source>
</evidence>
<protein>
    <submittedName>
        <fullName evidence="1">Uncharacterized protein</fullName>
    </submittedName>
</protein>
<dbReference type="Proteomes" id="UP001438707">
    <property type="component" value="Unassembled WGS sequence"/>
</dbReference>
<comment type="caution">
    <text evidence="1">The sequence shown here is derived from an EMBL/GenBank/DDBJ whole genome shotgun (WGS) entry which is preliminary data.</text>
</comment>
<proteinExistence type="predicted"/>
<organism evidence="1 2">
    <name type="scientific">Apatococcus lobatus</name>
    <dbReference type="NCBI Taxonomy" id="904363"/>
    <lineage>
        <taxon>Eukaryota</taxon>
        <taxon>Viridiplantae</taxon>
        <taxon>Chlorophyta</taxon>
        <taxon>core chlorophytes</taxon>
        <taxon>Trebouxiophyceae</taxon>
        <taxon>Chlorellales</taxon>
        <taxon>Chlorellaceae</taxon>
        <taxon>Apatococcus</taxon>
    </lineage>
</organism>
<dbReference type="AlphaFoldDB" id="A0AAW1RC76"/>
<name>A0AAW1RC76_9CHLO</name>
<reference evidence="1 2" key="1">
    <citation type="journal article" date="2024" name="Nat. Commun.">
        <title>Phylogenomics reveals the evolutionary origins of lichenization in chlorophyte algae.</title>
        <authorList>
            <person name="Puginier C."/>
            <person name="Libourel C."/>
            <person name="Otte J."/>
            <person name="Skaloud P."/>
            <person name="Haon M."/>
            <person name="Grisel S."/>
            <person name="Petersen M."/>
            <person name="Berrin J.G."/>
            <person name="Delaux P.M."/>
            <person name="Dal Grande F."/>
            <person name="Keller J."/>
        </authorList>
    </citation>
    <scope>NUCLEOTIDE SEQUENCE [LARGE SCALE GENOMIC DNA]</scope>
    <source>
        <strain evidence="1 2">SAG 2145</strain>
    </source>
</reference>
<sequence>MPGGYASANQENPAPGARCTEMMQQRVGPDKRGVLLEAASPESEEPACFEELEHWLAASEWTLFRREVRGLVWTASPKDAAMGSVHYDVDPSYPHECVAIKISNEMTKQLQVYGKDLDEELSFAIAPRVELETRSKEGDLTISPLSGAHLNCAPTCVMEVGVCHKNLEELELEGEEWMQRPEVQAVILIKVFHEARPASNCPRMLFRLGTRQVHGSGAWTDWQAFGRDTQCVTHGLPDYTASIPWVHIFHGSALLSRFGHDAFQMDLFKIRRIISKYYQHSLHAYPDHVKEHPAFMQRVDPYLKSATKGREAGGAGGGMYQQQ</sequence>
<evidence type="ECO:0000313" key="1">
    <source>
        <dbReference type="EMBL" id="KAK9831178.1"/>
    </source>
</evidence>
<accession>A0AAW1RC76</accession>
<dbReference type="EMBL" id="JALJOS010000014">
    <property type="protein sequence ID" value="KAK9831178.1"/>
    <property type="molecule type" value="Genomic_DNA"/>
</dbReference>
<keyword evidence="2" id="KW-1185">Reference proteome</keyword>
<gene>
    <name evidence="1" type="ORF">WJX74_006224</name>
</gene>